<sequence>MSVDDLPHTFNPRHHPILYHYTSAATARVIAKNPALWLSEYTALNDTTEFTYGRDRLIALLQQREVYVDAAARLCMVMALEGLEANTGLMIGSLTTRSDDLGQWRAYGDSASGCVIGIDAEYLSDRAGVAVRTVIYDPDTVDRILRAGLTVLQQTYEENPEDIAAVIEISRWLASDLFAIKHPAFADEREVRVSRMLVGDGVGGLIDVGGNDRDRGIMPELSVGTRAGAFGPTRYLSLPLTSDGGRHAIRSVGFGPAMSADERAAQSRFFATEGIETWMSALPFRR</sequence>
<dbReference type="Pfam" id="PF11185">
    <property type="entry name" value="DUF2971"/>
    <property type="match status" value="1"/>
</dbReference>
<organism evidence="1 2">
    <name type="scientific">Brevundimonas aurifodinae</name>
    <dbReference type="NCBI Taxonomy" id="1508312"/>
    <lineage>
        <taxon>Bacteria</taxon>
        <taxon>Pseudomonadati</taxon>
        <taxon>Pseudomonadota</taxon>
        <taxon>Alphaproteobacteria</taxon>
        <taxon>Caulobacterales</taxon>
        <taxon>Caulobacteraceae</taxon>
        <taxon>Brevundimonas</taxon>
    </lineage>
</organism>
<protein>
    <submittedName>
        <fullName evidence="1">DUF2971 domain-containing protein</fullName>
    </submittedName>
</protein>
<reference evidence="1 2" key="1">
    <citation type="submission" date="2024-06" db="EMBL/GenBank/DDBJ databases">
        <title>Brevundimonas sp. C11.</title>
        <authorList>
            <person name="Maltman C."/>
        </authorList>
    </citation>
    <scope>NUCLEOTIDE SEQUENCE [LARGE SCALE GENOMIC DNA]</scope>
    <source>
        <strain evidence="1 2">C11</strain>
    </source>
</reference>
<proteinExistence type="predicted"/>
<dbReference type="InterPro" id="IPR021352">
    <property type="entry name" value="DUF2971"/>
</dbReference>
<evidence type="ECO:0000313" key="1">
    <source>
        <dbReference type="EMBL" id="MEQ7154081.1"/>
    </source>
</evidence>
<keyword evidence="2" id="KW-1185">Reference proteome</keyword>
<dbReference type="EMBL" id="JBEGDD010000002">
    <property type="protein sequence ID" value="MEQ7154081.1"/>
    <property type="molecule type" value="Genomic_DNA"/>
</dbReference>
<evidence type="ECO:0000313" key="2">
    <source>
        <dbReference type="Proteomes" id="UP001445732"/>
    </source>
</evidence>
<gene>
    <name evidence="1" type="ORF">ABN401_02510</name>
</gene>
<accession>A0ABV1NJQ7</accession>
<dbReference type="Proteomes" id="UP001445732">
    <property type="component" value="Unassembled WGS sequence"/>
</dbReference>
<dbReference type="RefSeq" id="WP_349683261.1">
    <property type="nucleotide sequence ID" value="NZ_JBEGDD010000002.1"/>
</dbReference>
<comment type="caution">
    <text evidence="1">The sequence shown here is derived from an EMBL/GenBank/DDBJ whole genome shotgun (WGS) entry which is preliminary data.</text>
</comment>
<name>A0ABV1NJQ7_9CAUL</name>